<dbReference type="Gene3D" id="3.40.10.10">
    <property type="entry name" value="DNA Methylphosphotriester Repair Domain"/>
    <property type="match status" value="1"/>
</dbReference>
<comment type="cofactor">
    <cofactor evidence="2">
        <name>Zn(2+)</name>
        <dbReference type="ChEBI" id="CHEBI:29105"/>
    </cofactor>
</comment>
<evidence type="ECO:0000256" key="9">
    <source>
        <dbReference type="ARBA" id="ARBA00023015"/>
    </source>
</evidence>
<evidence type="ECO:0000256" key="4">
    <source>
        <dbReference type="ARBA" id="ARBA00022603"/>
    </source>
</evidence>
<organism evidence="16 17">
    <name type="scientific">Streptomonospora nanhaiensis</name>
    <dbReference type="NCBI Taxonomy" id="1323731"/>
    <lineage>
        <taxon>Bacteria</taxon>
        <taxon>Bacillati</taxon>
        <taxon>Actinomycetota</taxon>
        <taxon>Actinomycetes</taxon>
        <taxon>Streptosporangiales</taxon>
        <taxon>Nocardiopsidaceae</taxon>
        <taxon>Streptomonospora</taxon>
    </lineage>
</organism>
<dbReference type="RefSeq" id="WP_274614024.1">
    <property type="nucleotide sequence ID" value="NZ_JACCFO010000001.1"/>
</dbReference>
<evidence type="ECO:0000256" key="14">
    <source>
        <dbReference type="SAM" id="MobiDB-lite"/>
    </source>
</evidence>
<keyword evidence="10" id="KW-0238">DNA-binding</keyword>
<keyword evidence="13" id="KW-0234">DNA repair</keyword>
<dbReference type="GO" id="GO:0006307">
    <property type="term" value="P:DNA alkylation repair"/>
    <property type="evidence" value="ECO:0007669"/>
    <property type="project" value="TreeGrafter"/>
</dbReference>
<gene>
    <name evidence="16" type="ORF">HNR12_003923</name>
</gene>
<dbReference type="GO" id="GO:0032131">
    <property type="term" value="F:alkylated DNA binding"/>
    <property type="evidence" value="ECO:0007669"/>
    <property type="project" value="TreeGrafter"/>
</dbReference>
<dbReference type="Pfam" id="PF06029">
    <property type="entry name" value="AlkA_N"/>
    <property type="match status" value="1"/>
</dbReference>
<evidence type="ECO:0000256" key="6">
    <source>
        <dbReference type="ARBA" id="ARBA00022723"/>
    </source>
</evidence>
<dbReference type="GO" id="GO:0003700">
    <property type="term" value="F:DNA-binding transcription factor activity"/>
    <property type="evidence" value="ECO:0007669"/>
    <property type="project" value="InterPro"/>
</dbReference>
<evidence type="ECO:0000259" key="15">
    <source>
        <dbReference type="PROSITE" id="PS01124"/>
    </source>
</evidence>
<feature type="compositionally biased region" description="Low complexity" evidence="14">
    <location>
        <begin position="191"/>
        <end position="209"/>
    </location>
</feature>
<dbReference type="InterPro" id="IPR003265">
    <property type="entry name" value="HhH-GPD_domain"/>
</dbReference>
<dbReference type="Pfam" id="PF12833">
    <property type="entry name" value="HTH_18"/>
    <property type="match status" value="1"/>
</dbReference>
<dbReference type="InterPro" id="IPR009057">
    <property type="entry name" value="Homeodomain-like_sf"/>
</dbReference>
<evidence type="ECO:0000256" key="5">
    <source>
        <dbReference type="ARBA" id="ARBA00022679"/>
    </source>
</evidence>
<feature type="domain" description="HTH araC/xylS-type" evidence="15">
    <location>
        <begin position="89"/>
        <end position="187"/>
    </location>
</feature>
<keyword evidence="4" id="KW-0489">Methyltransferase</keyword>
<comment type="catalytic activity">
    <reaction evidence="1">
        <text>Hydrolysis of alkylated DNA, releasing 3-methyladenine, 3-methylguanine, 7-methylguanine and 7-methyladenine.</text>
        <dbReference type="EC" id="3.2.2.21"/>
    </reaction>
</comment>
<dbReference type="GO" id="GO:0006285">
    <property type="term" value="P:base-excision repair, AP site formation"/>
    <property type="evidence" value="ECO:0007669"/>
    <property type="project" value="TreeGrafter"/>
</dbReference>
<feature type="region of interest" description="Disordered" evidence="14">
    <location>
        <begin position="505"/>
        <end position="573"/>
    </location>
</feature>
<keyword evidence="16" id="KW-0326">Glycosidase</keyword>
<dbReference type="GO" id="GO:0032259">
    <property type="term" value="P:methylation"/>
    <property type="evidence" value="ECO:0007669"/>
    <property type="project" value="UniProtKB-KW"/>
</dbReference>
<evidence type="ECO:0000313" key="17">
    <source>
        <dbReference type="Proteomes" id="UP000575985"/>
    </source>
</evidence>
<evidence type="ECO:0000256" key="11">
    <source>
        <dbReference type="ARBA" id="ARBA00023159"/>
    </source>
</evidence>
<evidence type="ECO:0000256" key="2">
    <source>
        <dbReference type="ARBA" id="ARBA00001947"/>
    </source>
</evidence>
<dbReference type="GO" id="GO:0043916">
    <property type="term" value="F:DNA-7-methylguanine glycosylase activity"/>
    <property type="evidence" value="ECO:0007669"/>
    <property type="project" value="TreeGrafter"/>
</dbReference>
<keyword evidence="16" id="KW-0378">Hydrolase</keyword>
<keyword evidence="11" id="KW-0010">Activator</keyword>
<feature type="compositionally biased region" description="Low complexity" evidence="14">
    <location>
        <begin position="512"/>
        <end position="534"/>
    </location>
</feature>
<dbReference type="SUPFAM" id="SSF55945">
    <property type="entry name" value="TATA-box binding protein-like"/>
    <property type="match status" value="1"/>
</dbReference>
<dbReference type="Gene3D" id="3.30.310.20">
    <property type="entry name" value="DNA-3-methyladenine glycosylase AlkA, N-terminal domain"/>
    <property type="match status" value="1"/>
</dbReference>
<dbReference type="InterPro" id="IPR018062">
    <property type="entry name" value="HTH_AraC-typ_CS"/>
</dbReference>
<dbReference type="SMART" id="SM01009">
    <property type="entry name" value="AlkA_N"/>
    <property type="match status" value="1"/>
</dbReference>
<reference evidence="16 17" key="1">
    <citation type="submission" date="2020-07" db="EMBL/GenBank/DDBJ databases">
        <title>Sequencing the genomes of 1000 actinobacteria strains.</title>
        <authorList>
            <person name="Klenk H.-P."/>
        </authorList>
    </citation>
    <scope>NUCLEOTIDE SEQUENCE [LARGE SCALE GENOMIC DNA]</scope>
    <source>
        <strain evidence="16 17">DSM 45927</strain>
    </source>
</reference>
<dbReference type="Gene3D" id="1.10.340.30">
    <property type="entry name" value="Hypothetical protein, domain 2"/>
    <property type="match status" value="1"/>
</dbReference>
<keyword evidence="7" id="KW-0227">DNA damage</keyword>
<dbReference type="Gene3D" id="1.10.1670.10">
    <property type="entry name" value="Helix-hairpin-Helix base-excision DNA repair enzymes (C-terminal)"/>
    <property type="match status" value="1"/>
</dbReference>
<dbReference type="SUPFAM" id="SSF48150">
    <property type="entry name" value="DNA-glycosylase"/>
    <property type="match status" value="1"/>
</dbReference>
<comment type="caution">
    <text evidence="16">The sequence shown here is derived from an EMBL/GenBank/DDBJ whole genome shotgun (WGS) entry which is preliminary data.</text>
</comment>
<dbReference type="PROSITE" id="PS00041">
    <property type="entry name" value="HTH_ARAC_FAMILY_1"/>
    <property type="match status" value="1"/>
</dbReference>
<accession>A0A853BSF3</accession>
<keyword evidence="9" id="KW-0805">Transcription regulation</keyword>
<evidence type="ECO:0000256" key="3">
    <source>
        <dbReference type="ARBA" id="ARBA00012000"/>
    </source>
</evidence>
<keyword evidence="6" id="KW-0479">Metal-binding</keyword>
<dbReference type="AlphaFoldDB" id="A0A853BSF3"/>
<sequence length="573" mass="60408">MDGVMDDDQRYLAVRSGDARFDGVFYVGVTSTGIYCRPSCPAVTPKRENTRFFPSAAAAQRAGFRACKRCRPDAAPGSPEWNVRADVVGRSMRLIADGAVDREGVSGLAARVGYSERQLNRLLIAELGAGPLALARAQRAQTARVLIETTEMPMGDIAFAAGFASIRQFNDTVREVFAQAPTELRRRRAAGRAPTARTADAPAGPVGPGEAPGTVTLRLPLRPPIDIDHLFGFLGARAVPGVEEVTGTGAARTYRRSLNLPHGTGLVELSPGDTPDHVWCRLCLQLLQDLGTAVQRCRRLLDLDTDPHAVAEVLGADPALAPLVAARPGLRAPGHVDPAEIAVRAIVGQQVSVAAARTVAGRLVERFGKPLTAASDGLTHAFPRPDALAGASPQELPMPRGRARALIALAEALAGDQLDLGPGADWDAATARLRALPGIGPWTADYIRMRAFGDPDVFLATDLGVRRALERLGRPGDPRAAERAARAWSPWRSYATHHLWAAGADAPPTGSAPGTRTAAAVPAAATTAATATTEPTRKEPRNDSRQHDAGRAPAGPGRAGTRGGRGGRVRSTR</sequence>
<dbReference type="PANTHER" id="PTHR43003:SF13">
    <property type="entry name" value="DNA-3-METHYLADENINE GLYCOSYLASE 2"/>
    <property type="match status" value="1"/>
</dbReference>
<dbReference type="EC" id="3.2.2.21" evidence="3"/>
<dbReference type="PROSITE" id="PS01124">
    <property type="entry name" value="HTH_ARAC_FAMILY_2"/>
    <property type="match status" value="1"/>
</dbReference>
<dbReference type="GO" id="GO:0008725">
    <property type="term" value="F:DNA-3-methyladenine glycosylase activity"/>
    <property type="evidence" value="ECO:0007669"/>
    <property type="project" value="TreeGrafter"/>
</dbReference>
<dbReference type="InterPro" id="IPR011257">
    <property type="entry name" value="DNA_glycosylase"/>
</dbReference>
<dbReference type="GO" id="GO:0005737">
    <property type="term" value="C:cytoplasm"/>
    <property type="evidence" value="ECO:0007669"/>
    <property type="project" value="TreeGrafter"/>
</dbReference>
<dbReference type="Pfam" id="PF00730">
    <property type="entry name" value="HhH-GPD"/>
    <property type="match status" value="1"/>
</dbReference>
<protein>
    <recommendedName>
        <fullName evidence="3">DNA-3-methyladenine glycosylase II</fullName>
        <ecNumber evidence="3">3.2.2.21</ecNumber>
    </recommendedName>
</protein>
<dbReference type="InterPro" id="IPR010316">
    <property type="entry name" value="AlkA_N"/>
</dbReference>
<evidence type="ECO:0000313" key="16">
    <source>
        <dbReference type="EMBL" id="NYI97646.1"/>
    </source>
</evidence>
<dbReference type="Gene3D" id="1.10.10.60">
    <property type="entry name" value="Homeodomain-like"/>
    <property type="match status" value="1"/>
</dbReference>
<evidence type="ECO:0000256" key="1">
    <source>
        <dbReference type="ARBA" id="ARBA00000086"/>
    </source>
</evidence>
<dbReference type="GO" id="GO:0043565">
    <property type="term" value="F:sequence-specific DNA binding"/>
    <property type="evidence" value="ECO:0007669"/>
    <property type="project" value="InterPro"/>
</dbReference>
<dbReference type="Pfam" id="PF02805">
    <property type="entry name" value="Ada_Zn_binding"/>
    <property type="match status" value="1"/>
</dbReference>
<dbReference type="InterPro" id="IPR018060">
    <property type="entry name" value="HTH_AraC"/>
</dbReference>
<dbReference type="InterPro" id="IPR023170">
    <property type="entry name" value="HhH_base_excis_C"/>
</dbReference>
<dbReference type="SMART" id="SM00342">
    <property type="entry name" value="HTH_ARAC"/>
    <property type="match status" value="1"/>
</dbReference>
<keyword evidence="8" id="KW-0862">Zinc</keyword>
<evidence type="ECO:0000256" key="8">
    <source>
        <dbReference type="ARBA" id="ARBA00022833"/>
    </source>
</evidence>
<dbReference type="PANTHER" id="PTHR43003">
    <property type="entry name" value="DNA-3-METHYLADENINE GLYCOSYLASE"/>
    <property type="match status" value="1"/>
</dbReference>
<dbReference type="SUPFAM" id="SSF46689">
    <property type="entry name" value="Homeodomain-like"/>
    <property type="match status" value="1"/>
</dbReference>
<evidence type="ECO:0000256" key="13">
    <source>
        <dbReference type="ARBA" id="ARBA00023204"/>
    </source>
</evidence>
<dbReference type="InterPro" id="IPR004026">
    <property type="entry name" value="Ada_DNA_repair_Zn-bd"/>
</dbReference>
<feature type="region of interest" description="Disordered" evidence="14">
    <location>
        <begin position="185"/>
        <end position="209"/>
    </location>
</feature>
<dbReference type="CDD" id="cd00056">
    <property type="entry name" value="ENDO3c"/>
    <property type="match status" value="1"/>
</dbReference>
<evidence type="ECO:0000256" key="12">
    <source>
        <dbReference type="ARBA" id="ARBA00023163"/>
    </source>
</evidence>
<dbReference type="SUPFAM" id="SSF57884">
    <property type="entry name" value="Ada DNA repair protein, N-terminal domain (N-Ada 10)"/>
    <property type="match status" value="1"/>
</dbReference>
<keyword evidence="12" id="KW-0804">Transcription</keyword>
<evidence type="ECO:0000256" key="7">
    <source>
        <dbReference type="ARBA" id="ARBA00022763"/>
    </source>
</evidence>
<dbReference type="Proteomes" id="UP000575985">
    <property type="component" value="Unassembled WGS sequence"/>
</dbReference>
<feature type="compositionally biased region" description="Basic and acidic residues" evidence="14">
    <location>
        <begin position="535"/>
        <end position="550"/>
    </location>
</feature>
<proteinExistence type="predicted"/>
<evidence type="ECO:0000256" key="10">
    <source>
        <dbReference type="ARBA" id="ARBA00023125"/>
    </source>
</evidence>
<dbReference type="InterPro" id="IPR051912">
    <property type="entry name" value="Alkylbase_DNA_Glycosylase/TA"/>
</dbReference>
<dbReference type="GO" id="GO:0008168">
    <property type="term" value="F:methyltransferase activity"/>
    <property type="evidence" value="ECO:0007669"/>
    <property type="project" value="UniProtKB-KW"/>
</dbReference>
<dbReference type="EMBL" id="JACCFO010000001">
    <property type="protein sequence ID" value="NYI97646.1"/>
    <property type="molecule type" value="Genomic_DNA"/>
</dbReference>
<dbReference type="InterPro" id="IPR037046">
    <property type="entry name" value="AlkA_N_sf"/>
</dbReference>
<name>A0A853BSF3_9ACTN</name>
<dbReference type="GO" id="GO:0032993">
    <property type="term" value="C:protein-DNA complex"/>
    <property type="evidence" value="ECO:0007669"/>
    <property type="project" value="TreeGrafter"/>
</dbReference>
<keyword evidence="5" id="KW-0808">Transferase</keyword>
<dbReference type="FunFam" id="3.40.10.10:FF:000001">
    <property type="entry name" value="DNA-3-methyladenine glycosylase 2"/>
    <property type="match status" value="1"/>
</dbReference>
<dbReference type="InterPro" id="IPR035451">
    <property type="entry name" value="Ada-like_dom_sf"/>
</dbReference>
<dbReference type="GO" id="GO:0008270">
    <property type="term" value="F:zinc ion binding"/>
    <property type="evidence" value="ECO:0007669"/>
    <property type="project" value="InterPro"/>
</dbReference>
<dbReference type="SMART" id="SM00478">
    <property type="entry name" value="ENDO3c"/>
    <property type="match status" value="1"/>
</dbReference>
<keyword evidence="17" id="KW-1185">Reference proteome</keyword>